<keyword evidence="1" id="KW-0812">Transmembrane</keyword>
<keyword evidence="3" id="KW-0808">Transferase</keyword>
<feature type="transmembrane region" description="Helical" evidence="1">
    <location>
        <begin position="12"/>
        <end position="32"/>
    </location>
</feature>
<name>A0A921HGD0_9BACT</name>
<proteinExistence type="predicted"/>
<evidence type="ECO:0000313" key="4">
    <source>
        <dbReference type="Proteomes" id="UP000722357"/>
    </source>
</evidence>
<dbReference type="GO" id="GO:0000155">
    <property type="term" value="F:phosphorelay sensor kinase activity"/>
    <property type="evidence" value="ECO:0007669"/>
    <property type="project" value="InterPro"/>
</dbReference>
<evidence type="ECO:0000256" key="1">
    <source>
        <dbReference type="SAM" id="Phobius"/>
    </source>
</evidence>
<protein>
    <submittedName>
        <fullName evidence="3">Histidine kinase</fullName>
    </submittedName>
</protein>
<dbReference type="Proteomes" id="UP000722357">
    <property type="component" value="Unassembled WGS sequence"/>
</dbReference>
<reference evidence="3" key="2">
    <citation type="submission" date="2021-09" db="EMBL/GenBank/DDBJ databases">
        <authorList>
            <person name="Gilroy R."/>
        </authorList>
    </citation>
    <scope>NUCLEOTIDE SEQUENCE</scope>
    <source>
        <strain evidence="3">9794</strain>
    </source>
</reference>
<comment type="caution">
    <text evidence="3">The sequence shown here is derived from an EMBL/GenBank/DDBJ whole genome shotgun (WGS) entry which is preliminary data.</text>
</comment>
<keyword evidence="1" id="KW-1133">Transmembrane helix</keyword>
<keyword evidence="3" id="KW-0418">Kinase</keyword>
<evidence type="ECO:0000259" key="2">
    <source>
        <dbReference type="Pfam" id="PF06580"/>
    </source>
</evidence>
<dbReference type="InterPro" id="IPR050640">
    <property type="entry name" value="Bact_2-comp_sensor_kinase"/>
</dbReference>
<feature type="domain" description="Signal transduction histidine kinase internal region" evidence="2">
    <location>
        <begin position="166"/>
        <end position="243"/>
    </location>
</feature>
<dbReference type="AlphaFoldDB" id="A0A921HGD0"/>
<dbReference type="GO" id="GO:0016020">
    <property type="term" value="C:membrane"/>
    <property type="evidence" value="ECO:0007669"/>
    <property type="project" value="InterPro"/>
</dbReference>
<dbReference type="InterPro" id="IPR010559">
    <property type="entry name" value="Sig_transdc_His_kin_internal"/>
</dbReference>
<dbReference type="PANTHER" id="PTHR34220:SF7">
    <property type="entry name" value="SENSOR HISTIDINE KINASE YPDA"/>
    <property type="match status" value="1"/>
</dbReference>
<keyword evidence="1" id="KW-0472">Membrane</keyword>
<dbReference type="RefSeq" id="WP_278561428.1">
    <property type="nucleotide sequence ID" value="NZ_CAJLCU010000023.1"/>
</dbReference>
<accession>A0A921HGD0</accession>
<reference evidence="3" key="1">
    <citation type="journal article" date="2021" name="PeerJ">
        <title>Extensive microbial diversity within the chicken gut microbiome revealed by metagenomics and culture.</title>
        <authorList>
            <person name="Gilroy R."/>
            <person name="Ravi A."/>
            <person name="Getino M."/>
            <person name="Pursley I."/>
            <person name="Horton D.L."/>
            <person name="Alikhan N.F."/>
            <person name="Baker D."/>
            <person name="Gharbi K."/>
            <person name="Hall N."/>
            <person name="Watson M."/>
            <person name="Adriaenssens E.M."/>
            <person name="Foster-Nyarko E."/>
            <person name="Jarju S."/>
            <person name="Secka A."/>
            <person name="Antonio M."/>
            <person name="Oren A."/>
            <person name="Chaudhuri R.R."/>
            <person name="La Ragione R."/>
            <person name="Hildebrand F."/>
            <person name="Pallen M.J."/>
        </authorList>
    </citation>
    <scope>NUCLEOTIDE SEQUENCE</scope>
    <source>
        <strain evidence="3">9794</strain>
    </source>
</reference>
<gene>
    <name evidence="3" type="ORF">K8V40_01250</name>
</gene>
<dbReference type="Pfam" id="PF06580">
    <property type="entry name" value="His_kinase"/>
    <property type="match status" value="1"/>
</dbReference>
<organism evidence="3 4">
    <name type="scientific">Phocaeicola plebeius</name>
    <dbReference type="NCBI Taxonomy" id="310297"/>
    <lineage>
        <taxon>Bacteria</taxon>
        <taxon>Pseudomonadati</taxon>
        <taxon>Bacteroidota</taxon>
        <taxon>Bacteroidia</taxon>
        <taxon>Bacteroidales</taxon>
        <taxon>Bacteroidaceae</taxon>
        <taxon>Phocaeicola</taxon>
    </lineage>
</organism>
<dbReference type="PANTHER" id="PTHR34220">
    <property type="entry name" value="SENSOR HISTIDINE KINASE YPDA"/>
    <property type="match status" value="1"/>
</dbReference>
<evidence type="ECO:0000313" key="3">
    <source>
        <dbReference type="EMBL" id="HJF80267.1"/>
    </source>
</evidence>
<feature type="transmembrane region" description="Helical" evidence="1">
    <location>
        <begin position="123"/>
        <end position="146"/>
    </location>
</feature>
<sequence>MKQGMNSVNRYLWDVLLYACMGCFSYFFLVHYADIPVRLQDRLMTFHTFLAVIVSFCGVGLSMRYINERLLTYYPYFLRNKRMLSAGLIAAAVILLLSNYLLLVSAKALAGVASPFHLQRSGLTVILLVWLVELVIVGQFILNRFYVDVVRLYKRAEELEESTAEARYRTLQNQLNPHFLFNSLNTLVSEIEYNPVNAIEFTRNLADTYRYILYCQDKHTVELNEELQFLDTYVLLQKVRLGDCLQVDNRIADKFGETPVPPLSLQLLVENVIKHNVISMKKPMTVKMWTEPQGDDVWICVANAVRPKQGGVTSGKGLENLSQRYRLLCGKEIVIEQNEKEFIVKLPLLYDQD</sequence>
<dbReference type="EMBL" id="DYWE01000014">
    <property type="protein sequence ID" value="HJF80267.1"/>
    <property type="molecule type" value="Genomic_DNA"/>
</dbReference>
<feature type="transmembrane region" description="Helical" evidence="1">
    <location>
        <begin position="84"/>
        <end position="103"/>
    </location>
</feature>
<feature type="transmembrane region" description="Helical" evidence="1">
    <location>
        <begin position="44"/>
        <end position="63"/>
    </location>
</feature>